<keyword evidence="2" id="KW-1185">Reference proteome</keyword>
<evidence type="ECO:0008006" key="3">
    <source>
        <dbReference type="Google" id="ProtNLM"/>
    </source>
</evidence>
<dbReference type="KEGG" id="cpre:Csp1_26580"/>
<proteinExistence type="predicted"/>
<evidence type="ECO:0000313" key="1">
    <source>
        <dbReference type="EMBL" id="AWT27401.1"/>
    </source>
</evidence>
<dbReference type="SUPFAM" id="SSF52317">
    <property type="entry name" value="Class I glutamine amidotransferase-like"/>
    <property type="match status" value="1"/>
</dbReference>
<evidence type="ECO:0000313" key="2">
    <source>
        <dbReference type="Proteomes" id="UP000247696"/>
    </source>
</evidence>
<dbReference type="OrthoDB" id="7343943at2"/>
<accession>A0A2Z3YUP4</accession>
<organism evidence="1 2">
    <name type="scientific">Corynebacterium provencense</name>
    <dbReference type="NCBI Taxonomy" id="1737425"/>
    <lineage>
        <taxon>Bacteria</taxon>
        <taxon>Bacillati</taxon>
        <taxon>Actinomycetota</taxon>
        <taxon>Actinomycetes</taxon>
        <taxon>Mycobacteriales</taxon>
        <taxon>Corynebacteriaceae</taxon>
        <taxon>Corynebacterium</taxon>
    </lineage>
</organism>
<gene>
    <name evidence="1" type="ORF">Csp1_26580</name>
</gene>
<reference evidence="2" key="1">
    <citation type="submission" date="2017-11" db="EMBL/GenBank/DDBJ databases">
        <title>Otitis media/interna in a cat caused by the recently described species Corynebacterium provencense.</title>
        <authorList>
            <person name="Kittl S."/>
            <person name="Brodard I."/>
            <person name="Rychener L."/>
            <person name="Jores J."/>
            <person name="Roosje P."/>
            <person name="Gobeli Brawand S."/>
        </authorList>
    </citation>
    <scope>NUCLEOTIDE SEQUENCE [LARGE SCALE GENOMIC DNA]</scope>
    <source>
        <strain evidence="2">17KM38</strain>
    </source>
</reference>
<dbReference type="EMBL" id="CP024988">
    <property type="protein sequence ID" value="AWT27401.1"/>
    <property type="molecule type" value="Genomic_DNA"/>
</dbReference>
<sequence length="226" mass="24847">MTSSPSTYHGGTTVVLHGGTAFQLAALRDPALAGYRIRPVHIRDTPAAQEVLAGLGGPDTVIVADRLRPDQLRPLGDDILAVRQRGGTVVVFGINDVGSWLPGYREEERPTVFWWWRTGEDSLLRRRVPDNPIWDEFPERAVIWHYHAVLHGPDTAVSLVDKLVGDNPVFPGEADENRVDGSVLLVDDSGPGRLLVTSMDPVYHHGSGFMPGATQLLYACVRWATR</sequence>
<dbReference type="AlphaFoldDB" id="A0A2Z3YUP4"/>
<dbReference type="STRING" id="1737425.GCA_900049755_01684"/>
<dbReference type="InterPro" id="IPR029062">
    <property type="entry name" value="Class_I_gatase-like"/>
</dbReference>
<dbReference type="RefSeq" id="WP_110482300.1">
    <property type="nucleotide sequence ID" value="NZ_CP024988.1"/>
</dbReference>
<protein>
    <recommendedName>
        <fullName evidence="3">ThuA-like domain-containing protein</fullName>
    </recommendedName>
</protein>
<dbReference type="Proteomes" id="UP000247696">
    <property type="component" value="Chromosome"/>
</dbReference>
<name>A0A2Z3YUP4_9CORY</name>